<comment type="subunit">
    <text evidence="3 10">Homodimer.</text>
</comment>
<dbReference type="PANTHER" id="PTHR21237:SF23">
    <property type="entry name" value="GRPE PROTEIN HOMOLOG, MITOCHONDRIAL"/>
    <property type="match status" value="1"/>
</dbReference>
<evidence type="ECO:0000256" key="9">
    <source>
        <dbReference type="ARBA" id="ARBA00076414"/>
    </source>
</evidence>
<comment type="caution">
    <text evidence="15">The sequence shown here is derived from an EMBL/GenBank/DDBJ whole genome shotgun (WGS) entry which is preliminary data.</text>
</comment>
<evidence type="ECO:0000313" key="15">
    <source>
        <dbReference type="EMBL" id="MBC8580369.1"/>
    </source>
</evidence>
<dbReference type="AlphaFoldDB" id="A0A926EHC8"/>
<dbReference type="PRINTS" id="PR00773">
    <property type="entry name" value="GRPEPROTEIN"/>
</dbReference>
<keyword evidence="5 10" id="KW-0346">Stress response</keyword>
<keyword evidence="4 10" id="KW-0963">Cytoplasm</keyword>
<reference evidence="15" key="1">
    <citation type="submission" date="2020-08" db="EMBL/GenBank/DDBJ databases">
        <title>Genome public.</title>
        <authorList>
            <person name="Liu C."/>
            <person name="Sun Q."/>
        </authorList>
    </citation>
    <scope>NUCLEOTIDE SEQUENCE</scope>
    <source>
        <strain evidence="15">NSJ-12</strain>
    </source>
</reference>
<evidence type="ECO:0000256" key="4">
    <source>
        <dbReference type="ARBA" id="ARBA00022490"/>
    </source>
</evidence>
<evidence type="ECO:0000256" key="12">
    <source>
        <dbReference type="RuleBase" id="RU004478"/>
    </source>
</evidence>
<feature type="compositionally biased region" description="Basic and acidic residues" evidence="14">
    <location>
        <begin position="1"/>
        <end position="10"/>
    </location>
</feature>
<evidence type="ECO:0000256" key="10">
    <source>
        <dbReference type="HAMAP-Rule" id="MF_01151"/>
    </source>
</evidence>
<dbReference type="PANTHER" id="PTHR21237">
    <property type="entry name" value="GRPE PROTEIN"/>
    <property type="match status" value="1"/>
</dbReference>
<proteinExistence type="inferred from homology"/>
<protein>
    <recommendedName>
        <fullName evidence="8 10">Protein GrpE</fullName>
    </recommendedName>
    <alternativeName>
        <fullName evidence="9 10">HSP-70 cofactor</fullName>
    </alternativeName>
</protein>
<comment type="subcellular location">
    <subcellularLocation>
        <location evidence="1 10">Cytoplasm</location>
    </subcellularLocation>
</comment>
<evidence type="ECO:0000256" key="8">
    <source>
        <dbReference type="ARBA" id="ARBA00072274"/>
    </source>
</evidence>
<evidence type="ECO:0000256" key="7">
    <source>
        <dbReference type="ARBA" id="ARBA00053401"/>
    </source>
</evidence>
<dbReference type="EMBL" id="JACRSY010000020">
    <property type="protein sequence ID" value="MBC8580369.1"/>
    <property type="molecule type" value="Genomic_DNA"/>
</dbReference>
<comment type="function">
    <text evidence="7 10 11">Participates actively in the response to hyperosmotic and heat shock by preventing the aggregation of stress-denatured proteins, in association with DnaK and GrpE. It is the nucleotide exchange factor for DnaK and may function as a thermosensor. Unfolded proteins bind initially to DnaJ; upon interaction with the DnaJ-bound protein, DnaK hydrolyzes its bound ATP, resulting in the formation of a stable complex. GrpE releases ADP from DnaK; ATP binding to DnaK triggers the release of the substrate protein, thus completing the reaction cycle. Several rounds of ATP-dependent interactions between DnaJ, DnaK and GrpE are required for fully efficient folding.</text>
</comment>
<dbReference type="InterPro" id="IPR013805">
    <property type="entry name" value="GrpE_CC"/>
</dbReference>
<dbReference type="GO" id="GO:0006457">
    <property type="term" value="P:protein folding"/>
    <property type="evidence" value="ECO:0007669"/>
    <property type="project" value="InterPro"/>
</dbReference>
<organism evidence="15 16">
    <name type="scientific">Zhenhengia yiwuensis</name>
    <dbReference type="NCBI Taxonomy" id="2763666"/>
    <lineage>
        <taxon>Bacteria</taxon>
        <taxon>Bacillati</taxon>
        <taxon>Bacillota</taxon>
        <taxon>Clostridia</taxon>
        <taxon>Lachnospirales</taxon>
        <taxon>Lachnospiraceae</taxon>
        <taxon>Zhenhengia</taxon>
    </lineage>
</organism>
<evidence type="ECO:0000256" key="14">
    <source>
        <dbReference type="SAM" id="MobiDB-lite"/>
    </source>
</evidence>
<dbReference type="FunFam" id="2.30.22.10:FF:000001">
    <property type="entry name" value="Protein GrpE"/>
    <property type="match status" value="1"/>
</dbReference>
<dbReference type="PROSITE" id="PS01071">
    <property type="entry name" value="GRPE"/>
    <property type="match status" value="1"/>
</dbReference>
<sequence>MEEKEIKDQVQNETVEEVTVEEVKEEAQEEAVEEVKSAVDENIERLQRLMAEFDNYRKRTEKEKQNIYDLAVSTTVTELLGTVDNFERALKQETTDKSFYEGVSMIYRQLLTVLEKLNVTPIEAAGKTFDPDYHNAVLHIEDDTLEENIVVEELQKGYLYKEKVIRYSMVKVAN</sequence>
<gene>
    <name evidence="10 15" type="primary">grpE</name>
    <name evidence="15" type="ORF">H8718_12605</name>
</gene>
<dbReference type="HAMAP" id="MF_01151">
    <property type="entry name" value="GrpE"/>
    <property type="match status" value="1"/>
</dbReference>
<dbReference type="Pfam" id="PF01025">
    <property type="entry name" value="GrpE"/>
    <property type="match status" value="1"/>
</dbReference>
<feature type="region of interest" description="Disordered" evidence="14">
    <location>
        <begin position="1"/>
        <end position="23"/>
    </location>
</feature>
<dbReference type="GO" id="GO:0051082">
    <property type="term" value="F:unfolded protein binding"/>
    <property type="evidence" value="ECO:0007669"/>
    <property type="project" value="TreeGrafter"/>
</dbReference>
<dbReference type="InterPro" id="IPR000740">
    <property type="entry name" value="GrpE"/>
</dbReference>
<keyword evidence="13" id="KW-0175">Coiled coil</keyword>
<dbReference type="RefSeq" id="WP_177669723.1">
    <property type="nucleotide sequence ID" value="NZ_JACRSY010000020.1"/>
</dbReference>
<evidence type="ECO:0000256" key="6">
    <source>
        <dbReference type="ARBA" id="ARBA00023186"/>
    </source>
</evidence>
<dbReference type="GO" id="GO:0000774">
    <property type="term" value="F:adenyl-nucleotide exchange factor activity"/>
    <property type="evidence" value="ECO:0007669"/>
    <property type="project" value="InterPro"/>
</dbReference>
<dbReference type="Gene3D" id="2.30.22.10">
    <property type="entry name" value="Head domain of nucleotide exchange factor GrpE"/>
    <property type="match status" value="1"/>
</dbReference>
<evidence type="ECO:0000313" key="16">
    <source>
        <dbReference type="Proteomes" id="UP000655830"/>
    </source>
</evidence>
<dbReference type="GO" id="GO:0005737">
    <property type="term" value="C:cytoplasm"/>
    <property type="evidence" value="ECO:0007669"/>
    <property type="project" value="UniProtKB-SubCell"/>
</dbReference>
<evidence type="ECO:0000256" key="2">
    <source>
        <dbReference type="ARBA" id="ARBA00009054"/>
    </source>
</evidence>
<feature type="coiled-coil region" evidence="13">
    <location>
        <begin position="32"/>
        <end position="66"/>
    </location>
</feature>
<keyword evidence="6 10" id="KW-0143">Chaperone</keyword>
<dbReference type="CDD" id="cd00446">
    <property type="entry name" value="GrpE"/>
    <property type="match status" value="1"/>
</dbReference>
<dbReference type="Gene3D" id="3.90.20.20">
    <property type="match status" value="1"/>
</dbReference>
<evidence type="ECO:0000256" key="13">
    <source>
        <dbReference type="SAM" id="Coils"/>
    </source>
</evidence>
<comment type="similarity">
    <text evidence="2 10 12">Belongs to the GrpE family.</text>
</comment>
<evidence type="ECO:0000256" key="5">
    <source>
        <dbReference type="ARBA" id="ARBA00023016"/>
    </source>
</evidence>
<evidence type="ECO:0000256" key="11">
    <source>
        <dbReference type="RuleBase" id="RU000639"/>
    </source>
</evidence>
<accession>A0A926EHC8</accession>
<evidence type="ECO:0000256" key="1">
    <source>
        <dbReference type="ARBA" id="ARBA00004496"/>
    </source>
</evidence>
<dbReference type="SUPFAM" id="SSF51064">
    <property type="entry name" value="Head domain of nucleotide exchange factor GrpE"/>
    <property type="match status" value="1"/>
</dbReference>
<dbReference type="SUPFAM" id="SSF58014">
    <property type="entry name" value="Coiled-coil domain of nucleotide exchange factor GrpE"/>
    <property type="match status" value="1"/>
</dbReference>
<dbReference type="Proteomes" id="UP000655830">
    <property type="component" value="Unassembled WGS sequence"/>
</dbReference>
<evidence type="ECO:0000256" key="3">
    <source>
        <dbReference type="ARBA" id="ARBA00011738"/>
    </source>
</evidence>
<dbReference type="NCBIfam" id="NF010738">
    <property type="entry name" value="PRK14140.1"/>
    <property type="match status" value="1"/>
</dbReference>
<dbReference type="GO" id="GO:0051087">
    <property type="term" value="F:protein-folding chaperone binding"/>
    <property type="evidence" value="ECO:0007669"/>
    <property type="project" value="InterPro"/>
</dbReference>
<name>A0A926EHC8_9FIRM</name>
<dbReference type="InterPro" id="IPR009012">
    <property type="entry name" value="GrpE_head"/>
</dbReference>
<keyword evidence="16" id="KW-1185">Reference proteome</keyword>
<dbReference type="GO" id="GO:0042803">
    <property type="term" value="F:protein homodimerization activity"/>
    <property type="evidence" value="ECO:0007669"/>
    <property type="project" value="InterPro"/>
</dbReference>